<dbReference type="EMBL" id="JACNJN010000136">
    <property type="protein sequence ID" value="MBC8336011.1"/>
    <property type="molecule type" value="Genomic_DNA"/>
</dbReference>
<evidence type="ECO:0000313" key="1">
    <source>
        <dbReference type="EMBL" id="MBC8336011.1"/>
    </source>
</evidence>
<dbReference type="Proteomes" id="UP000614469">
    <property type="component" value="Unassembled WGS sequence"/>
</dbReference>
<protein>
    <submittedName>
        <fullName evidence="1">Uncharacterized protein</fullName>
    </submittedName>
</protein>
<sequence>MRKPSAEWNKWAETFSHFGVEGLVAWLLEIGEPLMLVGAQILYMGQPLLGHNRVVNLAHFLEDKEETRAFTALLRRE</sequence>
<comment type="caution">
    <text evidence="1">The sequence shown here is derived from an EMBL/GenBank/DDBJ whole genome shotgun (WGS) entry which is preliminary data.</text>
</comment>
<evidence type="ECO:0000313" key="2">
    <source>
        <dbReference type="Proteomes" id="UP000614469"/>
    </source>
</evidence>
<reference evidence="1 2" key="1">
    <citation type="submission" date="2020-08" db="EMBL/GenBank/DDBJ databases">
        <title>Bridging the membrane lipid divide: bacteria of the FCB group superphylum have the potential to synthesize archaeal ether lipids.</title>
        <authorList>
            <person name="Villanueva L."/>
            <person name="Von Meijenfeldt F.A.B."/>
            <person name="Westbye A.B."/>
            <person name="Yadav S."/>
            <person name="Hopmans E.C."/>
            <person name="Dutilh B.E."/>
            <person name="Sinninghe Damste J.S."/>
        </authorList>
    </citation>
    <scope>NUCLEOTIDE SEQUENCE [LARGE SCALE GENOMIC DNA]</scope>
    <source>
        <strain evidence="1">NIOZ-UU36</strain>
    </source>
</reference>
<gene>
    <name evidence="1" type="ORF">H8E29_12155</name>
</gene>
<organism evidence="1 2">
    <name type="scientific">Candidatus Desulfolinea nitratireducens</name>
    <dbReference type="NCBI Taxonomy" id="2841698"/>
    <lineage>
        <taxon>Bacteria</taxon>
        <taxon>Bacillati</taxon>
        <taxon>Chloroflexota</taxon>
        <taxon>Anaerolineae</taxon>
        <taxon>Anaerolineales</taxon>
        <taxon>Anaerolineales incertae sedis</taxon>
        <taxon>Candidatus Desulfolinea</taxon>
    </lineage>
</organism>
<dbReference type="AlphaFoldDB" id="A0A8J6TF67"/>
<accession>A0A8J6TF67</accession>
<proteinExistence type="predicted"/>
<name>A0A8J6TF67_9CHLR</name>